<dbReference type="Pfam" id="PF06985">
    <property type="entry name" value="HET"/>
    <property type="match status" value="1"/>
</dbReference>
<proteinExistence type="predicted"/>
<dbReference type="Proteomes" id="UP000027586">
    <property type="component" value="Unassembled WGS sequence"/>
</dbReference>
<name>A0A068SH90_9FUNG</name>
<keyword evidence="3" id="KW-1185">Reference proteome</keyword>
<dbReference type="STRING" id="1263082.A0A068SH90"/>
<evidence type="ECO:0000259" key="1">
    <source>
        <dbReference type="Pfam" id="PF06985"/>
    </source>
</evidence>
<protein>
    <recommendedName>
        <fullName evidence="1">Heterokaryon incompatibility domain-containing protein</fullName>
    </recommendedName>
</protein>
<dbReference type="OrthoDB" id="5416609at2759"/>
<dbReference type="InterPro" id="IPR052895">
    <property type="entry name" value="HetReg/Transcr_Mod"/>
</dbReference>
<dbReference type="AlphaFoldDB" id="A0A068SH90"/>
<dbReference type="EMBL" id="CBTN010000098">
    <property type="protein sequence ID" value="CDH60581.1"/>
    <property type="molecule type" value="Genomic_DNA"/>
</dbReference>
<feature type="domain" description="Heterokaryon incompatibility" evidence="1">
    <location>
        <begin position="88"/>
        <end position="272"/>
    </location>
</feature>
<comment type="caution">
    <text evidence="2">The sequence shown here is derived from an EMBL/GenBank/DDBJ whole genome shotgun (WGS) entry which is preliminary data.</text>
</comment>
<reference evidence="2" key="1">
    <citation type="submission" date="2013-08" db="EMBL/GenBank/DDBJ databases">
        <title>Gene expansion shapes genome architecture in the human pathogen Lichtheimia corymbifera: an evolutionary genomics analysis in the ancient terrestrial Mucorales (Mucoromycotina).</title>
        <authorList>
            <person name="Schwartze V.U."/>
            <person name="Winter S."/>
            <person name="Shelest E."/>
            <person name="Marcet-Houben M."/>
            <person name="Horn F."/>
            <person name="Wehner S."/>
            <person name="Hoffmann K."/>
            <person name="Riege K."/>
            <person name="Sammeth M."/>
            <person name="Nowrousian M."/>
            <person name="Valiante V."/>
            <person name="Linde J."/>
            <person name="Jacobsen I.D."/>
            <person name="Marz M."/>
            <person name="Brakhage A.A."/>
            <person name="Gabaldon T."/>
            <person name="Bocker S."/>
            <person name="Voigt K."/>
        </authorList>
    </citation>
    <scope>NUCLEOTIDE SEQUENCE [LARGE SCALE GENOMIC DNA]</scope>
    <source>
        <strain evidence="2">FSU 9682</strain>
    </source>
</reference>
<accession>A0A068SH90</accession>
<dbReference type="PANTHER" id="PTHR24148:SF64">
    <property type="entry name" value="HETEROKARYON INCOMPATIBILITY DOMAIN-CONTAINING PROTEIN"/>
    <property type="match status" value="1"/>
</dbReference>
<organism evidence="2 3">
    <name type="scientific">Lichtheimia corymbifera JMRC:FSU:9682</name>
    <dbReference type="NCBI Taxonomy" id="1263082"/>
    <lineage>
        <taxon>Eukaryota</taxon>
        <taxon>Fungi</taxon>
        <taxon>Fungi incertae sedis</taxon>
        <taxon>Mucoromycota</taxon>
        <taxon>Mucoromycotina</taxon>
        <taxon>Mucoromycetes</taxon>
        <taxon>Mucorales</taxon>
        <taxon>Lichtheimiaceae</taxon>
        <taxon>Lichtheimia</taxon>
    </lineage>
</organism>
<dbReference type="VEuPathDB" id="FungiDB:LCOR_11363.1"/>
<gene>
    <name evidence="2" type="ORF">LCOR_11363.1</name>
</gene>
<sequence>MEHNFANLLHRSATWAVRISFDIYRFRERLIERKDGNKHERLLKGRKTLCDDPNFTVLHVQDDGKNDMRLVRPADNPIHHDAIIQKGYHVLSHVWGNINDYPKWDVSTFITEVDGQPAKPVPMRPEKRNTLLALLKANPGYWWIDVMCARVDTPLVIMGSIYRFCGTCHVMVDCPLDLIADLKKSRLADFDRELTPLYLDASQYNRYHIYSGDLDKDRQALVKAREDQWKAHKSHKTLIKLHKVINRFHAEFNCMQKLLDSGWFNRLWTLQEVALPTENVRLLSEQCGGPDNDVIYFDYNVVDSVSQKIFNVSSSAASSLDPETVNQVIGTSGAHLLLLNEKEKEAGGGGDQYCKKIGMISNDRTPAQDYLKCLLVPDHPFKAVCLRAVLSVFANSSRKCFMPEDYVYGILGLLSLDIPRMQDPQRVWETFIQKLEDLLIELSEDERQGLTYFSLSKKAKTFQLAEAKNMADVYSGLVVMELNDWNVYMFDVMEVYQRKKPDKECPPEYVAGWLIESYETLLPQFKASKTRFYI</sequence>
<dbReference type="InterPro" id="IPR010730">
    <property type="entry name" value="HET"/>
</dbReference>
<dbReference type="PANTHER" id="PTHR24148">
    <property type="entry name" value="ANKYRIN REPEAT DOMAIN-CONTAINING PROTEIN 39 HOMOLOG-RELATED"/>
    <property type="match status" value="1"/>
</dbReference>
<evidence type="ECO:0000313" key="2">
    <source>
        <dbReference type="EMBL" id="CDH60581.1"/>
    </source>
</evidence>
<evidence type="ECO:0000313" key="3">
    <source>
        <dbReference type="Proteomes" id="UP000027586"/>
    </source>
</evidence>